<feature type="domain" description="RNase H type-1" evidence="1">
    <location>
        <begin position="230"/>
        <end position="348"/>
    </location>
</feature>
<dbReference type="GeneID" id="108825160"/>
<evidence type="ECO:0000313" key="4">
    <source>
        <dbReference type="RefSeq" id="XP_018453993.1"/>
    </source>
</evidence>
<dbReference type="PANTHER" id="PTHR47074:SF49">
    <property type="entry name" value="POLYNUCLEOTIDYL TRANSFERASE, RIBONUCLEASE H-LIKE SUPERFAMILY PROTEIN"/>
    <property type="match status" value="1"/>
</dbReference>
<accession>A0A6J0L295</accession>
<evidence type="ECO:0000259" key="1">
    <source>
        <dbReference type="Pfam" id="PF13456"/>
    </source>
</evidence>
<dbReference type="GO" id="GO:0003676">
    <property type="term" value="F:nucleic acid binding"/>
    <property type="evidence" value="ECO:0007669"/>
    <property type="project" value="InterPro"/>
</dbReference>
<dbReference type="PANTHER" id="PTHR47074">
    <property type="entry name" value="BNAC02G40300D PROTEIN"/>
    <property type="match status" value="1"/>
</dbReference>
<dbReference type="CDD" id="cd06222">
    <property type="entry name" value="RNase_H_like"/>
    <property type="match status" value="1"/>
</dbReference>
<gene>
    <name evidence="4" type="primary">LOC108825160</name>
</gene>
<dbReference type="OrthoDB" id="1106861at2759"/>
<dbReference type="GO" id="GO:0004523">
    <property type="term" value="F:RNA-DNA hybrid ribonuclease activity"/>
    <property type="evidence" value="ECO:0007669"/>
    <property type="project" value="InterPro"/>
</dbReference>
<dbReference type="Pfam" id="PF13456">
    <property type="entry name" value="RVT_3"/>
    <property type="match status" value="1"/>
</dbReference>
<organism evidence="3 4">
    <name type="scientific">Raphanus sativus</name>
    <name type="common">Radish</name>
    <name type="synonym">Raphanus raphanistrum var. sativus</name>
    <dbReference type="NCBI Taxonomy" id="3726"/>
    <lineage>
        <taxon>Eukaryota</taxon>
        <taxon>Viridiplantae</taxon>
        <taxon>Streptophyta</taxon>
        <taxon>Embryophyta</taxon>
        <taxon>Tracheophyta</taxon>
        <taxon>Spermatophyta</taxon>
        <taxon>Magnoliopsida</taxon>
        <taxon>eudicotyledons</taxon>
        <taxon>Gunneridae</taxon>
        <taxon>Pentapetalae</taxon>
        <taxon>rosids</taxon>
        <taxon>malvids</taxon>
        <taxon>Brassicales</taxon>
        <taxon>Brassicaceae</taxon>
        <taxon>Brassiceae</taxon>
        <taxon>Raphanus</taxon>
    </lineage>
</organism>
<dbReference type="InterPro" id="IPR052929">
    <property type="entry name" value="RNase_H-like_EbsB-rel"/>
</dbReference>
<keyword evidence="3" id="KW-1185">Reference proteome</keyword>
<proteinExistence type="predicted"/>
<reference evidence="4" key="2">
    <citation type="submission" date="2025-08" db="UniProtKB">
        <authorList>
            <consortium name="RefSeq"/>
        </authorList>
    </citation>
    <scope>IDENTIFICATION</scope>
    <source>
        <tissue evidence="4">Leaf</tissue>
    </source>
</reference>
<feature type="domain" description="Reverse transcriptase zinc-binding" evidence="2">
    <location>
        <begin position="29"/>
        <end position="118"/>
    </location>
</feature>
<dbReference type="InterPro" id="IPR036397">
    <property type="entry name" value="RNaseH_sf"/>
</dbReference>
<dbReference type="InterPro" id="IPR026960">
    <property type="entry name" value="RVT-Znf"/>
</dbReference>
<dbReference type="Pfam" id="PF13966">
    <property type="entry name" value="zf-RVT"/>
    <property type="match status" value="1"/>
</dbReference>
<dbReference type="SUPFAM" id="SSF53098">
    <property type="entry name" value="Ribonuclease H-like"/>
    <property type="match status" value="1"/>
</dbReference>
<evidence type="ECO:0000313" key="3">
    <source>
        <dbReference type="Proteomes" id="UP000504610"/>
    </source>
</evidence>
<reference evidence="3" key="1">
    <citation type="journal article" date="2019" name="Database">
        <title>The radish genome database (RadishGD): an integrated information resource for radish genomics.</title>
        <authorList>
            <person name="Yu H.J."/>
            <person name="Baek S."/>
            <person name="Lee Y.J."/>
            <person name="Cho A."/>
            <person name="Mun J.H."/>
        </authorList>
    </citation>
    <scope>NUCLEOTIDE SEQUENCE [LARGE SCALE GENOMIC DNA]</scope>
    <source>
        <strain evidence="3">cv. WK10039</strain>
    </source>
</reference>
<dbReference type="RefSeq" id="XP_018453993.1">
    <property type="nucleotide sequence ID" value="XM_018598491.1"/>
</dbReference>
<dbReference type="AlphaFoldDB" id="A0A6J0L295"/>
<dbReference type="InterPro" id="IPR012337">
    <property type="entry name" value="RNaseH-like_sf"/>
</dbReference>
<dbReference type="InterPro" id="IPR044730">
    <property type="entry name" value="RNase_H-like_dom_plant"/>
</dbReference>
<protein>
    <submittedName>
        <fullName evidence="4">Uncharacterized protein LOC108825160</fullName>
    </submittedName>
</protein>
<dbReference type="InterPro" id="IPR002156">
    <property type="entry name" value="RNaseH_domain"/>
</dbReference>
<dbReference type="KEGG" id="rsz:108825160"/>
<sequence length="366" mass="40510">MAEKIQCLRLSQEGVEDAFIWQPIKFGIYSVKSGYHSAVTPSRPLNPITELNWYKDVWLGNYSQKLKVFIWSVIQRALPFGENLQRRGFTTNVSCKRCGATESVMHMFFNCQYAQQVWNLAPINNAAHLAAQVNFEGALVGSRNTICLPPTGVSENVFPWICWHLWLSRNQLLFENRDISLAETILRSIASAREWISAQGTNAITSKVGVLPTEIDHPPIGDQQLTRSFTDAAWNKDTFTAGLGWIFSDQSGQIGRGSEVQEFVSSPLMAEALACRSMLHHAITSNIENLRVSSDNQTLIKAIKSNRLEKEIFGVVSDIKSLSACFTSISLSFVSSSKNVDADRLAKAVLYDPASASISVMGLGLG</sequence>
<dbReference type="Proteomes" id="UP000504610">
    <property type="component" value="Chromosome 9"/>
</dbReference>
<name>A0A6J0L295_RAPSA</name>
<dbReference type="Gene3D" id="3.30.420.10">
    <property type="entry name" value="Ribonuclease H-like superfamily/Ribonuclease H"/>
    <property type="match status" value="1"/>
</dbReference>
<evidence type="ECO:0000259" key="2">
    <source>
        <dbReference type="Pfam" id="PF13966"/>
    </source>
</evidence>